<dbReference type="Proteomes" id="UP001257914">
    <property type="component" value="Unassembled WGS sequence"/>
</dbReference>
<organism evidence="2 3">
    <name type="scientific">Psychrosphaera aquimarina</name>
    <dbReference type="NCBI Taxonomy" id="2044854"/>
    <lineage>
        <taxon>Bacteria</taxon>
        <taxon>Pseudomonadati</taxon>
        <taxon>Pseudomonadota</taxon>
        <taxon>Gammaproteobacteria</taxon>
        <taxon>Alteromonadales</taxon>
        <taxon>Pseudoalteromonadaceae</taxon>
        <taxon>Psychrosphaera</taxon>
    </lineage>
</organism>
<dbReference type="SUPFAM" id="SSF52833">
    <property type="entry name" value="Thioredoxin-like"/>
    <property type="match status" value="1"/>
</dbReference>
<dbReference type="EMBL" id="JAWCUA010000001">
    <property type="protein sequence ID" value="MDU0111578.1"/>
    <property type="molecule type" value="Genomic_DNA"/>
</dbReference>
<dbReference type="PANTHER" id="PTHR42852:SF17">
    <property type="entry name" value="THIOREDOXIN-LIKE PROTEIN HI_1115"/>
    <property type="match status" value="1"/>
</dbReference>
<dbReference type="Pfam" id="PF00578">
    <property type="entry name" value="AhpC-TSA"/>
    <property type="match status" value="1"/>
</dbReference>
<dbReference type="InterPro" id="IPR036249">
    <property type="entry name" value="Thioredoxin-like_sf"/>
</dbReference>
<accession>A0ABU3QX09</accession>
<protein>
    <submittedName>
        <fullName evidence="2">Redoxin domain-containing protein</fullName>
    </submittedName>
</protein>
<dbReference type="InterPro" id="IPR000866">
    <property type="entry name" value="AhpC/TSA"/>
</dbReference>
<sequence length="91" mass="10411">MPNVQDFYQSHSEQFNVVSVALSFQSPDEIVNFMHQREYSFTTLLGNSDVSQDYKIQAFPTYYVIDTDGIVVNKSLGYSTEIGMLLRSMIL</sequence>
<name>A0ABU3QX09_9GAMM</name>
<comment type="caution">
    <text evidence="2">The sequence shown here is derived from an EMBL/GenBank/DDBJ whole genome shotgun (WGS) entry which is preliminary data.</text>
</comment>
<dbReference type="RefSeq" id="WP_315945507.1">
    <property type="nucleotide sequence ID" value="NZ_JAWCUA010000001.1"/>
</dbReference>
<dbReference type="PANTHER" id="PTHR42852">
    <property type="entry name" value="THIOL:DISULFIDE INTERCHANGE PROTEIN DSBE"/>
    <property type="match status" value="1"/>
</dbReference>
<evidence type="ECO:0000313" key="3">
    <source>
        <dbReference type="Proteomes" id="UP001257914"/>
    </source>
</evidence>
<keyword evidence="3" id="KW-1185">Reference proteome</keyword>
<proteinExistence type="predicted"/>
<feature type="domain" description="Alkyl hydroperoxide reductase subunit C/ Thiol specific antioxidant" evidence="1">
    <location>
        <begin position="1"/>
        <end position="72"/>
    </location>
</feature>
<reference evidence="2 3" key="1">
    <citation type="submission" date="2023-10" db="EMBL/GenBank/DDBJ databases">
        <title>Psychrosphaera aquimaarina strain SW33 isolated from seawater.</title>
        <authorList>
            <person name="Bayburt H."/>
            <person name="Kim J.M."/>
            <person name="Choi B.J."/>
            <person name="Jeon C.O."/>
        </authorList>
    </citation>
    <scope>NUCLEOTIDE SEQUENCE [LARGE SCALE GENOMIC DNA]</scope>
    <source>
        <strain evidence="2 3">KCTC 52743</strain>
    </source>
</reference>
<dbReference type="Gene3D" id="3.40.30.10">
    <property type="entry name" value="Glutaredoxin"/>
    <property type="match status" value="1"/>
</dbReference>
<evidence type="ECO:0000259" key="1">
    <source>
        <dbReference type="Pfam" id="PF00578"/>
    </source>
</evidence>
<gene>
    <name evidence="2" type="ORF">RT723_00850</name>
</gene>
<evidence type="ECO:0000313" key="2">
    <source>
        <dbReference type="EMBL" id="MDU0111578.1"/>
    </source>
</evidence>
<dbReference type="InterPro" id="IPR050553">
    <property type="entry name" value="Thioredoxin_ResA/DsbE_sf"/>
</dbReference>